<sequence length="113" mass="12397">MNRIRIIRIFTRPQAKEAGKLKQEILCRRGLATFFGPVEAVPVILLKACSPSGQAAERPHVQPDFSGNLPNGKTALAAWENQGFSKPDLRLLTKQISSCFLSETEGKKTGFTA</sequence>
<protein>
    <submittedName>
        <fullName evidence="1">Uncharacterized protein</fullName>
    </submittedName>
</protein>
<evidence type="ECO:0000313" key="2">
    <source>
        <dbReference type="Proteomes" id="UP001489509"/>
    </source>
</evidence>
<reference evidence="1 2" key="1">
    <citation type="submission" date="2024-03" db="EMBL/GenBank/DDBJ databases">
        <title>Human intestinal bacterial collection.</title>
        <authorList>
            <person name="Pauvert C."/>
            <person name="Hitch T.C.A."/>
            <person name="Clavel T."/>
        </authorList>
    </citation>
    <scope>NUCLEOTIDE SEQUENCE [LARGE SCALE GENOMIC DNA]</scope>
    <source>
        <strain evidence="1 2">CLA-JM-H44</strain>
    </source>
</reference>
<dbReference type="RefSeq" id="WP_349219549.1">
    <property type="nucleotide sequence ID" value="NZ_JBBMFD010000013.1"/>
</dbReference>
<comment type="caution">
    <text evidence="1">The sequence shown here is derived from an EMBL/GenBank/DDBJ whole genome shotgun (WGS) entry which is preliminary data.</text>
</comment>
<dbReference type="Proteomes" id="UP001489509">
    <property type="component" value="Unassembled WGS sequence"/>
</dbReference>
<evidence type="ECO:0000313" key="1">
    <source>
        <dbReference type="EMBL" id="MEQ2440822.1"/>
    </source>
</evidence>
<keyword evidence="2" id="KW-1185">Reference proteome</keyword>
<proteinExistence type="predicted"/>
<dbReference type="EMBL" id="JBBMFD010000013">
    <property type="protein sequence ID" value="MEQ2440822.1"/>
    <property type="molecule type" value="Genomic_DNA"/>
</dbReference>
<organism evidence="1 2">
    <name type="scientific">Solibaculum intestinale</name>
    <dbReference type="NCBI Taxonomy" id="3133165"/>
    <lineage>
        <taxon>Bacteria</taxon>
        <taxon>Bacillati</taxon>
        <taxon>Bacillota</taxon>
        <taxon>Clostridia</taxon>
        <taxon>Eubacteriales</taxon>
        <taxon>Oscillospiraceae</taxon>
        <taxon>Solibaculum</taxon>
    </lineage>
</organism>
<name>A0ABV1E2H4_9FIRM</name>
<gene>
    <name evidence="1" type="ORF">WMO26_08305</name>
</gene>
<accession>A0ABV1E2H4</accession>